<evidence type="ECO:0000256" key="1">
    <source>
        <dbReference type="SAM" id="Phobius"/>
    </source>
</evidence>
<evidence type="ECO:0000313" key="3">
    <source>
        <dbReference type="Proteomes" id="UP000658258"/>
    </source>
</evidence>
<reference evidence="3" key="1">
    <citation type="journal article" date="2019" name="Int. J. Syst. Evol. Microbiol.">
        <title>The Global Catalogue of Microorganisms (GCM) 10K type strain sequencing project: providing services to taxonomists for standard genome sequencing and annotation.</title>
        <authorList>
            <consortium name="The Broad Institute Genomics Platform"/>
            <consortium name="The Broad Institute Genome Sequencing Center for Infectious Disease"/>
            <person name="Wu L."/>
            <person name="Ma J."/>
        </authorList>
    </citation>
    <scope>NUCLEOTIDE SEQUENCE [LARGE SCALE GENOMIC DNA]</scope>
    <source>
        <strain evidence="3">CGMCC 1.15111</strain>
    </source>
</reference>
<keyword evidence="1" id="KW-0812">Transmembrane</keyword>
<sequence>MKVFLKRILIFFLVAIPGYCVILVAWSNLIPFEAFKKNMNYKMGSYGHMYTRTNEANNIQKTDVLVLGSSHAYRGFDPRIFKNEGIELFNLGSSNQTPRQGLVLLKEYLNQVKPELVIYEVYPGIFQQDGLESTLDILANGPFSWPVATLAFKANHIKAYNALINRAFLQFCGTYESYNEPLVKPKDGDTYVRGGYVQKDDSYVRAQRIKNAYSWNIRQDQWSYFLEIVELLKKEKVELLMVQSPIDSTYFENILNNDEVDSRFSGLGNYINFSRLMKLHYKEDLYDLHHLKQSGVEKFNKVLIETLMEEGYLK</sequence>
<dbReference type="SUPFAM" id="SSF52266">
    <property type="entry name" value="SGNH hydrolase"/>
    <property type="match status" value="1"/>
</dbReference>
<keyword evidence="1" id="KW-1133">Transmembrane helix</keyword>
<keyword evidence="3" id="KW-1185">Reference proteome</keyword>
<evidence type="ECO:0000313" key="2">
    <source>
        <dbReference type="EMBL" id="GHE68702.1"/>
    </source>
</evidence>
<name>A0ABQ3I8W1_9BACT</name>
<feature type="transmembrane region" description="Helical" evidence="1">
    <location>
        <begin position="7"/>
        <end position="29"/>
    </location>
</feature>
<comment type="caution">
    <text evidence="2">The sequence shown here is derived from an EMBL/GenBank/DDBJ whole genome shotgun (WGS) entry which is preliminary data.</text>
</comment>
<dbReference type="Proteomes" id="UP000658258">
    <property type="component" value="Unassembled WGS sequence"/>
</dbReference>
<gene>
    <name evidence="2" type="ORF">GCM10011340_25650</name>
</gene>
<dbReference type="RefSeq" id="WP_189630656.1">
    <property type="nucleotide sequence ID" value="NZ_BNAG01000003.1"/>
</dbReference>
<evidence type="ECO:0008006" key="4">
    <source>
        <dbReference type="Google" id="ProtNLM"/>
    </source>
</evidence>
<accession>A0ABQ3I8W1</accession>
<protein>
    <recommendedName>
        <fullName evidence="4">SGNH/GDSL hydrolase family protein</fullName>
    </recommendedName>
</protein>
<organism evidence="2 3">
    <name type="scientific">Roseivirga thermotolerans</name>
    <dbReference type="NCBI Taxonomy" id="1758176"/>
    <lineage>
        <taxon>Bacteria</taxon>
        <taxon>Pseudomonadati</taxon>
        <taxon>Bacteroidota</taxon>
        <taxon>Cytophagia</taxon>
        <taxon>Cytophagales</taxon>
        <taxon>Roseivirgaceae</taxon>
        <taxon>Roseivirga</taxon>
    </lineage>
</organism>
<keyword evidence="1" id="KW-0472">Membrane</keyword>
<proteinExistence type="predicted"/>
<dbReference type="EMBL" id="BNAG01000003">
    <property type="protein sequence ID" value="GHE68702.1"/>
    <property type="molecule type" value="Genomic_DNA"/>
</dbReference>